<keyword evidence="7" id="KW-0869">Chloride channel</keyword>
<dbReference type="OrthoDB" id="9767361at2"/>
<feature type="transmembrane region" description="Helical" evidence="10">
    <location>
        <begin position="320"/>
        <end position="340"/>
    </location>
</feature>
<dbReference type="RefSeq" id="WP_090795001.1">
    <property type="nucleotide sequence ID" value="NZ_FMYI01000004.1"/>
</dbReference>
<evidence type="ECO:0000256" key="1">
    <source>
        <dbReference type="ARBA" id="ARBA00004141"/>
    </source>
</evidence>
<evidence type="ECO:0000256" key="3">
    <source>
        <dbReference type="ARBA" id="ARBA00022692"/>
    </source>
</evidence>
<dbReference type="GO" id="GO:0005254">
    <property type="term" value="F:chloride channel activity"/>
    <property type="evidence" value="ECO:0007669"/>
    <property type="project" value="UniProtKB-KW"/>
</dbReference>
<feature type="transmembrane region" description="Helical" evidence="10">
    <location>
        <begin position="352"/>
        <end position="371"/>
    </location>
</feature>
<sequence length="429" mass="46132">MEKMRYGNKYMMKWMFFATLVGIGGGLSALALNAAIDAVTFLGVRVPIHLAPIIGGVIVTLLYKFDPDVFGSGSAKYIDSVNLYQGHVKRRTWIAKLIASASTIGFRGSGGVEGPMLLMGGSTANFISKWKRVSKWIDKEDHRILTVCGAAGAIGAIFRSPLGGGIFAAEILYKSSLHYSDVFPAILSSSMGFIVYSTLGTSNPMFAMRDYVTTPTNVFYYILAGIIAGYISVLFMQLFHKVEYFGDWLNKHGLEGYLPILGGILTGFILLYYPSAAGTGTDFIQSLIEHSYGTSFLIAILIAKMLATSFTVGFRGSAGLVIPALFIGAVVGGILSNYLVDGTNGLSNALMVSGMTASLASVANVPIAAPIMLIEMVGFQVGGSAVIGSVVGYIVGHRKVVYINMRSDDPDFRVAKDFRKSDRYFETKD</sequence>
<keyword evidence="3 10" id="KW-0812">Transmembrane</keyword>
<dbReference type="PANTHER" id="PTHR43427">
    <property type="entry name" value="CHLORIDE CHANNEL PROTEIN CLC-E"/>
    <property type="match status" value="1"/>
</dbReference>
<feature type="transmembrane region" description="Helical" evidence="10">
    <location>
        <begin position="294"/>
        <end position="314"/>
    </location>
</feature>
<reference evidence="12" key="1">
    <citation type="submission" date="2016-09" db="EMBL/GenBank/DDBJ databases">
        <authorList>
            <person name="Varghese N."/>
            <person name="Submissions S."/>
        </authorList>
    </citation>
    <scope>NUCLEOTIDE SEQUENCE [LARGE SCALE GENOMIC DNA]</scope>
    <source>
        <strain evidence="12">S5</strain>
    </source>
</reference>
<dbReference type="Pfam" id="PF00654">
    <property type="entry name" value="Voltage_CLC"/>
    <property type="match status" value="1"/>
</dbReference>
<dbReference type="AlphaFoldDB" id="A0A1G6IME9"/>
<feature type="transmembrane region" description="Helical" evidence="10">
    <location>
        <begin position="41"/>
        <end position="63"/>
    </location>
</feature>
<dbReference type="CDD" id="cd00400">
    <property type="entry name" value="Voltage_gated_ClC"/>
    <property type="match status" value="1"/>
</dbReference>
<dbReference type="Proteomes" id="UP000242949">
    <property type="component" value="Unassembled WGS sequence"/>
</dbReference>
<gene>
    <name evidence="11" type="ORF">SAMN05421734_10482</name>
</gene>
<dbReference type="PRINTS" id="PR00762">
    <property type="entry name" value="CLCHANNEL"/>
</dbReference>
<evidence type="ECO:0000256" key="10">
    <source>
        <dbReference type="SAM" id="Phobius"/>
    </source>
</evidence>
<feature type="transmembrane region" description="Helical" evidence="10">
    <location>
        <begin position="256"/>
        <end position="273"/>
    </location>
</feature>
<dbReference type="GO" id="GO:0034707">
    <property type="term" value="C:chloride channel complex"/>
    <property type="evidence" value="ECO:0007669"/>
    <property type="project" value="UniProtKB-KW"/>
</dbReference>
<dbReference type="PANTHER" id="PTHR43427:SF6">
    <property type="entry name" value="CHLORIDE CHANNEL PROTEIN CLC-E"/>
    <property type="match status" value="1"/>
</dbReference>
<evidence type="ECO:0000256" key="8">
    <source>
        <dbReference type="ARBA" id="ARBA00023214"/>
    </source>
</evidence>
<evidence type="ECO:0000256" key="9">
    <source>
        <dbReference type="ARBA" id="ARBA00023303"/>
    </source>
</evidence>
<proteinExistence type="predicted"/>
<evidence type="ECO:0000313" key="11">
    <source>
        <dbReference type="EMBL" id="SDC07657.1"/>
    </source>
</evidence>
<evidence type="ECO:0000256" key="7">
    <source>
        <dbReference type="ARBA" id="ARBA00023173"/>
    </source>
</evidence>
<keyword evidence="9" id="KW-0407">Ion channel</keyword>
<name>A0A1G6IME9_9BACI</name>
<keyword evidence="12" id="KW-1185">Reference proteome</keyword>
<keyword evidence="5" id="KW-0406">Ion transport</keyword>
<evidence type="ECO:0000256" key="5">
    <source>
        <dbReference type="ARBA" id="ARBA00023065"/>
    </source>
</evidence>
<evidence type="ECO:0000256" key="4">
    <source>
        <dbReference type="ARBA" id="ARBA00022989"/>
    </source>
</evidence>
<dbReference type="SUPFAM" id="SSF81340">
    <property type="entry name" value="Clc chloride channel"/>
    <property type="match status" value="1"/>
</dbReference>
<dbReference type="InterPro" id="IPR001807">
    <property type="entry name" value="ClC"/>
</dbReference>
<keyword evidence="6 10" id="KW-0472">Membrane</keyword>
<feature type="transmembrane region" description="Helical" evidence="10">
    <location>
        <begin position="182"/>
        <end position="206"/>
    </location>
</feature>
<organism evidence="11 12">
    <name type="scientific">Pelagirhabdus alkalitolerans</name>
    <dbReference type="NCBI Taxonomy" id="1612202"/>
    <lineage>
        <taxon>Bacteria</taxon>
        <taxon>Bacillati</taxon>
        <taxon>Bacillota</taxon>
        <taxon>Bacilli</taxon>
        <taxon>Bacillales</taxon>
        <taxon>Bacillaceae</taxon>
        <taxon>Pelagirhabdus</taxon>
    </lineage>
</organism>
<evidence type="ECO:0000256" key="6">
    <source>
        <dbReference type="ARBA" id="ARBA00023136"/>
    </source>
</evidence>
<accession>A0A1G6IME9</accession>
<dbReference type="STRING" id="1612202.SAMN05421734_10482"/>
<dbReference type="Gene3D" id="1.10.3080.10">
    <property type="entry name" value="Clc chloride channel"/>
    <property type="match status" value="1"/>
</dbReference>
<comment type="subcellular location">
    <subcellularLocation>
        <location evidence="1">Membrane</location>
        <topology evidence="1">Multi-pass membrane protein</topology>
    </subcellularLocation>
</comment>
<evidence type="ECO:0000256" key="2">
    <source>
        <dbReference type="ARBA" id="ARBA00022448"/>
    </source>
</evidence>
<evidence type="ECO:0000313" key="12">
    <source>
        <dbReference type="Proteomes" id="UP000242949"/>
    </source>
</evidence>
<feature type="transmembrane region" description="Helical" evidence="10">
    <location>
        <begin position="377"/>
        <end position="396"/>
    </location>
</feature>
<keyword evidence="2" id="KW-0813">Transport</keyword>
<dbReference type="EMBL" id="FMYI01000004">
    <property type="protein sequence ID" value="SDC07657.1"/>
    <property type="molecule type" value="Genomic_DNA"/>
</dbReference>
<dbReference type="InterPro" id="IPR050368">
    <property type="entry name" value="ClC-type_chloride_channel"/>
</dbReference>
<keyword evidence="4 10" id="KW-1133">Transmembrane helix</keyword>
<protein>
    <submittedName>
        <fullName evidence="11">Chloride channel protein, CIC family</fullName>
    </submittedName>
</protein>
<dbReference type="InterPro" id="IPR014743">
    <property type="entry name" value="Cl-channel_core"/>
</dbReference>
<feature type="transmembrane region" description="Helical" evidence="10">
    <location>
        <begin position="218"/>
        <end position="236"/>
    </location>
</feature>
<keyword evidence="8" id="KW-0868">Chloride</keyword>
<feature type="transmembrane region" description="Helical" evidence="10">
    <location>
        <begin position="144"/>
        <end position="162"/>
    </location>
</feature>